<feature type="transmembrane region" description="Helical" evidence="1">
    <location>
        <begin position="79"/>
        <end position="100"/>
    </location>
</feature>
<proteinExistence type="predicted"/>
<sequence length="135" mass="14078">MSPKVAGWFGMPAAAVIAAAAGFLIANSATSILGALVLVGATILFSIAAVWTLRKTWADKAWPPGVPASASRRRRRQRIGAIVQCVLSPLLIALSVLLIVAGSTWAVVYILLGVINGGTALWTLKLLRDSASKSK</sequence>
<dbReference type="Proteomes" id="UP000297626">
    <property type="component" value="Unassembled WGS sequence"/>
</dbReference>
<reference evidence="2 3" key="1">
    <citation type="submission" date="2019-03" db="EMBL/GenBank/DDBJ databases">
        <title>Genomics of glacier-inhabiting Cryobacterium strains.</title>
        <authorList>
            <person name="Liu Q."/>
            <person name="Xin Y.-H."/>
        </authorList>
    </citation>
    <scope>NUCLEOTIDE SEQUENCE [LARGE SCALE GENOMIC DNA]</scope>
    <source>
        <strain evidence="2 3">Sr54</strain>
    </source>
</reference>
<dbReference type="AlphaFoldDB" id="A0A4R9BKW6"/>
<dbReference type="EMBL" id="SOHN01000015">
    <property type="protein sequence ID" value="TFD86624.1"/>
    <property type="molecule type" value="Genomic_DNA"/>
</dbReference>
<protein>
    <submittedName>
        <fullName evidence="2">Uncharacterized protein</fullName>
    </submittedName>
</protein>
<evidence type="ECO:0000256" key="1">
    <source>
        <dbReference type="SAM" id="Phobius"/>
    </source>
</evidence>
<keyword evidence="1" id="KW-1133">Transmembrane helix</keyword>
<organism evidence="2 3">
    <name type="scientific">Cryobacterium serini</name>
    <dbReference type="NCBI Taxonomy" id="1259201"/>
    <lineage>
        <taxon>Bacteria</taxon>
        <taxon>Bacillati</taxon>
        <taxon>Actinomycetota</taxon>
        <taxon>Actinomycetes</taxon>
        <taxon>Micrococcales</taxon>
        <taxon>Microbacteriaceae</taxon>
        <taxon>Cryobacterium</taxon>
    </lineage>
</organism>
<comment type="caution">
    <text evidence="2">The sequence shown here is derived from an EMBL/GenBank/DDBJ whole genome shotgun (WGS) entry which is preliminary data.</text>
</comment>
<feature type="transmembrane region" description="Helical" evidence="1">
    <location>
        <begin position="7"/>
        <end position="26"/>
    </location>
</feature>
<gene>
    <name evidence="2" type="ORF">E3T51_11800</name>
</gene>
<keyword evidence="1" id="KW-0812">Transmembrane</keyword>
<evidence type="ECO:0000313" key="3">
    <source>
        <dbReference type="Proteomes" id="UP000297626"/>
    </source>
</evidence>
<dbReference type="RefSeq" id="WP_134530005.1">
    <property type="nucleotide sequence ID" value="NZ_SOHN01000015.1"/>
</dbReference>
<evidence type="ECO:0000313" key="2">
    <source>
        <dbReference type="EMBL" id="TFD86624.1"/>
    </source>
</evidence>
<feature type="transmembrane region" description="Helical" evidence="1">
    <location>
        <begin position="106"/>
        <end position="127"/>
    </location>
</feature>
<feature type="transmembrane region" description="Helical" evidence="1">
    <location>
        <begin position="32"/>
        <end position="53"/>
    </location>
</feature>
<keyword evidence="3" id="KW-1185">Reference proteome</keyword>
<name>A0A4R9BKW6_9MICO</name>
<accession>A0A4R9BKW6</accession>
<keyword evidence="1" id="KW-0472">Membrane</keyword>